<evidence type="ECO:0000256" key="1">
    <source>
        <dbReference type="SAM" id="MobiDB-lite"/>
    </source>
</evidence>
<dbReference type="EMBL" id="CM000832">
    <property type="protein sequence ID" value="EET10113.1"/>
    <property type="molecule type" value="Genomic_DNA"/>
</dbReference>
<dbReference type="AlphaFoldDB" id="A0A0E1WA83"/>
<sequence>MLLVQIKPSGGYHTGIENKPAPAGKPIQCEKSKTRAHPPPR</sequence>
<feature type="region of interest" description="Disordered" evidence="1">
    <location>
        <begin position="1"/>
        <end position="41"/>
    </location>
</feature>
<proteinExistence type="predicted"/>
<protein>
    <submittedName>
        <fullName evidence="2">Uncharacterized protein</fullName>
    </submittedName>
</protein>
<accession>A0A0E1WA83</accession>
<organism evidence="2">
    <name type="scientific">Burkholderia pseudomallei 1710a</name>
    <dbReference type="NCBI Taxonomy" id="320371"/>
    <lineage>
        <taxon>Bacteria</taxon>
        <taxon>Pseudomonadati</taxon>
        <taxon>Pseudomonadota</taxon>
        <taxon>Betaproteobacteria</taxon>
        <taxon>Burkholderiales</taxon>
        <taxon>Burkholderiaceae</taxon>
        <taxon>Burkholderia</taxon>
        <taxon>pseudomallei group</taxon>
    </lineage>
</organism>
<dbReference type="Proteomes" id="UP000001812">
    <property type="component" value="Chromosome I"/>
</dbReference>
<gene>
    <name evidence="2" type="ORF">BURPS1710A_2160</name>
</gene>
<evidence type="ECO:0000313" key="2">
    <source>
        <dbReference type="EMBL" id="EET10113.1"/>
    </source>
</evidence>
<name>A0A0E1WA83_BURPE</name>
<reference evidence="2" key="1">
    <citation type="submission" date="2009-05" db="EMBL/GenBank/DDBJ databases">
        <authorList>
            <person name="Harkins D.M."/>
            <person name="DeShazer D."/>
            <person name="Woods D.E."/>
            <person name="Brinkac L.M."/>
            <person name="Brown K.A."/>
            <person name="Hung G.C."/>
            <person name="Tuanyok A."/>
            <person name="Zhang B."/>
            <person name="Nierman W.C."/>
        </authorList>
    </citation>
    <scope>NUCLEOTIDE SEQUENCE [LARGE SCALE GENOMIC DNA]</scope>
    <source>
        <strain evidence="2">1710a</strain>
    </source>
</reference>
<dbReference type="HOGENOM" id="CLU_3267008_0_0_4"/>